<accession>A0A6L2JFH8</accession>
<evidence type="ECO:0000313" key="1">
    <source>
        <dbReference type="EMBL" id="GEU35778.1"/>
    </source>
</evidence>
<evidence type="ECO:0008006" key="2">
    <source>
        <dbReference type="Google" id="ProtNLM"/>
    </source>
</evidence>
<reference evidence="1" key="1">
    <citation type="journal article" date="2019" name="Sci. Rep.">
        <title>Draft genome of Tanacetum cinerariifolium, the natural source of mosquito coil.</title>
        <authorList>
            <person name="Yamashiro T."/>
            <person name="Shiraishi A."/>
            <person name="Satake H."/>
            <person name="Nakayama K."/>
        </authorList>
    </citation>
    <scope>NUCLEOTIDE SEQUENCE</scope>
</reference>
<gene>
    <name evidence="1" type="ORF">Tci_007756</name>
</gene>
<protein>
    <recommendedName>
        <fullName evidence="2">Reverse transcriptase domain-containing protein</fullName>
    </recommendedName>
</protein>
<proteinExistence type="predicted"/>
<comment type="caution">
    <text evidence="1">The sequence shown here is derived from an EMBL/GenBank/DDBJ whole genome shotgun (WGS) entry which is preliminary data.</text>
</comment>
<name>A0A6L2JFH8_TANCI</name>
<organism evidence="1">
    <name type="scientific">Tanacetum cinerariifolium</name>
    <name type="common">Dalmatian daisy</name>
    <name type="synonym">Chrysanthemum cinerariifolium</name>
    <dbReference type="NCBI Taxonomy" id="118510"/>
    <lineage>
        <taxon>Eukaryota</taxon>
        <taxon>Viridiplantae</taxon>
        <taxon>Streptophyta</taxon>
        <taxon>Embryophyta</taxon>
        <taxon>Tracheophyta</taxon>
        <taxon>Spermatophyta</taxon>
        <taxon>Magnoliopsida</taxon>
        <taxon>eudicotyledons</taxon>
        <taxon>Gunneridae</taxon>
        <taxon>Pentapetalae</taxon>
        <taxon>asterids</taxon>
        <taxon>campanulids</taxon>
        <taxon>Asterales</taxon>
        <taxon>Asteraceae</taxon>
        <taxon>Asteroideae</taxon>
        <taxon>Anthemideae</taxon>
        <taxon>Anthemidinae</taxon>
        <taxon>Tanacetum</taxon>
    </lineage>
</organism>
<sequence length="604" mass="68326">MLLMQAQENEVALDEEQLLFITGGQDNAIDEDVDEQPAQDLALNMDNVFQADDCDAFDFDVNEAPTARTMFMANLSSTYPVYDEAGPSYDLDILSKVHDHDHYQDAICEHYDVHEMHDNVQPNYVVDSHTDYTSDSNMISYDQYVKDNAVPVVQSNVSDVPNDAYMMILNDMHEPPSQHIPVTSQNNIADKLLTAKLATYKEQVELYERRAIFELMKREQKIDEQLRIVITDPKAYSIGPSEKNEYARTLPLYNKCKFYHNGTCTLKCANYNWVGHLILDCRSPAATTIMVYLPRNPSIIYNDLYEDYLKLKKEFIVLIGCPLFGIFPSMQDQNSEDDVIKTRPSVVLSGTFSIGDVVLLCGWDLAIDGASVTSFSMLFSIPNTNYVKLIGFTNNDAPIVEVVKLGKENMFEYLRLLWSCFGGKPCCQKGNWYSGGQLERRNSFMRMVNEDFQFTPLNSNLQLLFLSPIVTSEGYQKILGDDGFLTKTYVSASFDLINHHFQVFKTPQPLRDVLASAFHISQTRPSIVLLGTFSVGDIILLCGWDLAVDGASVTSFSMIFCISTTNSVKLIGFTNNDAPIVEVDKLEYQLAHTLQVYDHVSEEF</sequence>
<dbReference type="EMBL" id="BKCJ010000730">
    <property type="protein sequence ID" value="GEU35778.1"/>
    <property type="molecule type" value="Genomic_DNA"/>
</dbReference>
<dbReference type="AlphaFoldDB" id="A0A6L2JFH8"/>